<feature type="domain" description="NADH:flavin oxidoreductase/NADH oxidase N-terminal" evidence="6">
    <location>
        <begin position="24"/>
        <end position="379"/>
    </location>
</feature>
<protein>
    <submittedName>
        <fullName evidence="7">NADH:flavin oxidoreductase</fullName>
    </submittedName>
</protein>
<dbReference type="Pfam" id="PF00724">
    <property type="entry name" value="Oxidored_FMN"/>
    <property type="match status" value="1"/>
</dbReference>
<reference evidence="7 8" key="1">
    <citation type="journal article" date="2022" name="Arch. Microbiol.">
        <title>Paraburkholderia bengalensis sp. nov. isolated from roots of Oryza sativa, IR64.</title>
        <authorList>
            <person name="Nag P."/>
            <person name="Mondal N."/>
            <person name="Sarkar J."/>
            <person name="Das S."/>
        </authorList>
    </citation>
    <scope>NUCLEOTIDE SEQUENCE [LARGE SCALE GENOMIC DNA]</scope>
    <source>
        <strain evidence="7 8">IR64_4_BI</strain>
    </source>
</reference>
<comment type="caution">
    <text evidence="7">The sequence shown here is derived from an EMBL/GenBank/DDBJ whole genome shotgun (WGS) entry which is preliminary data.</text>
</comment>
<dbReference type="InterPro" id="IPR013785">
    <property type="entry name" value="Aldolase_TIM"/>
</dbReference>
<dbReference type="SUPFAM" id="SSF51395">
    <property type="entry name" value="FMN-linked oxidoreductases"/>
    <property type="match status" value="1"/>
</dbReference>
<evidence type="ECO:0000313" key="7">
    <source>
        <dbReference type="EMBL" id="MEI5997613.1"/>
    </source>
</evidence>
<evidence type="ECO:0000256" key="5">
    <source>
        <dbReference type="ARBA" id="ARBA00023002"/>
    </source>
</evidence>
<dbReference type="RefSeq" id="WP_176054856.1">
    <property type="nucleotide sequence ID" value="NZ_JACFYJ010000012.1"/>
</dbReference>
<comment type="cofactor">
    <cofactor evidence="1">
        <name>FMN</name>
        <dbReference type="ChEBI" id="CHEBI:58210"/>
    </cofactor>
</comment>
<dbReference type="InterPro" id="IPR044152">
    <property type="entry name" value="YqjM-like"/>
</dbReference>
<evidence type="ECO:0000313" key="8">
    <source>
        <dbReference type="Proteomes" id="UP001386437"/>
    </source>
</evidence>
<dbReference type="Gene3D" id="3.20.20.70">
    <property type="entry name" value="Aldolase class I"/>
    <property type="match status" value="1"/>
</dbReference>
<name>A0ABU8IQ82_9BURK</name>
<dbReference type="EMBL" id="JACFYJ010000012">
    <property type="protein sequence ID" value="MEI5997613.1"/>
    <property type="molecule type" value="Genomic_DNA"/>
</dbReference>
<dbReference type="PANTHER" id="PTHR43303">
    <property type="entry name" value="NADPH DEHYDROGENASE C23G7.10C-RELATED"/>
    <property type="match status" value="1"/>
</dbReference>
<dbReference type="Proteomes" id="UP001386437">
    <property type="component" value="Unassembled WGS sequence"/>
</dbReference>
<dbReference type="PANTHER" id="PTHR43303:SF4">
    <property type="entry name" value="NADPH DEHYDROGENASE C23G7.10C-RELATED"/>
    <property type="match status" value="1"/>
</dbReference>
<evidence type="ECO:0000256" key="4">
    <source>
        <dbReference type="ARBA" id="ARBA00022857"/>
    </source>
</evidence>
<keyword evidence="5" id="KW-0560">Oxidoreductase</keyword>
<evidence type="ECO:0000256" key="2">
    <source>
        <dbReference type="ARBA" id="ARBA00022630"/>
    </source>
</evidence>
<evidence type="ECO:0000256" key="3">
    <source>
        <dbReference type="ARBA" id="ARBA00022643"/>
    </source>
</evidence>
<keyword evidence="2" id="KW-0285">Flavoprotein</keyword>
<sequence>MQDIQVVPSARKNIESIAGARTAKLFEPVQIGGLRVNNRVVMSPMTRTMAPAGVPGDANAAYYRKRAAGGVGLIITEGTWIPHDAAANETDVPRMYGREALDGWKKVVGAVHAEGTPILAQIWHVGQMKQHTIDGLYAPKGTDYRPPRRVGPSGLFGGIGKPTTPDGEPALPADLDAIVEAYGKAAFNAKSVGFDGVELHAAHGYLLDQFFWPGTNRREDQWGGSLRNRARLAADAIAEIRRVTGPDFVISIRISQWKVQDFAARNWESPAELEEFARVMVDAGVDVFHCSTRRFWENEFGSDMNLAAWTKRLSGKPTITVGSIGMTGEHIETLMGDTANVDSLDNVLKLVERGDFDLIAIGRGMLVNPDWANKVRDGRIDLLKPWNPEVLNGLI</sequence>
<evidence type="ECO:0000256" key="1">
    <source>
        <dbReference type="ARBA" id="ARBA00001917"/>
    </source>
</evidence>
<evidence type="ECO:0000259" key="6">
    <source>
        <dbReference type="Pfam" id="PF00724"/>
    </source>
</evidence>
<dbReference type="CDD" id="cd04747">
    <property type="entry name" value="OYE_like_5_FMN"/>
    <property type="match status" value="1"/>
</dbReference>
<accession>A0ABU8IQ82</accession>
<keyword evidence="8" id="KW-1185">Reference proteome</keyword>
<organism evidence="7 8">
    <name type="scientific">Paraburkholderia bengalensis</name>
    <dbReference type="NCBI Taxonomy" id="2747562"/>
    <lineage>
        <taxon>Bacteria</taxon>
        <taxon>Pseudomonadati</taxon>
        <taxon>Pseudomonadota</taxon>
        <taxon>Betaproteobacteria</taxon>
        <taxon>Burkholderiales</taxon>
        <taxon>Burkholderiaceae</taxon>
        <taxon>Paraburkholderia</taxon>
    </lineage>
</organism>
<proteinExistence type="predicted"/>
<keyword evidence="4" id="KW-0521">NADP</keyword>
<keyword evidence="3" id="KW-0288">FMN</keyword>
<gene>
    <name evidence="7" type="ORF">H3V53_10470</name>
</gene>
<dbReference type="InterPro" id="IPR001155">
    <property type="entry name" value="OxRdtase_FMN_N"/>
</dbReference>